<dbReference type="Proteomes" id="UP000218244">
    <property type="component" value="Chromosome"/>
</dbReference>
<dbReference type="EMBL" id="AP017369">
    <property type="protein sequence ID" value="BAU94455.1"/>
    <property type="molecule type" value="Genomic_DNA"/>
</dbReference>
<dbReference type="AlphaFoldDB" id="A0A160PMM1"/>
<dbReference type="FunFam" id="3.40.50.720:FF:000003">
    <property type="entry name" value="S-(hydroxymethyl)glutathione dehydrogenase"/>
    <property type="match status" value="1"/>
</dbReference>
<keyword evidence="10" id="KW-1185">Reference proteome</keyword>
<dbReference type="SMART" id="SM00829">
    <property type="entry name" value="PKS_ER"/>
    <property type="match status" value="1"/>
</dbReference>
<protein>
    <submittedName>
        <fullName evidence="9">Putative zinc-containing alcohol dehydrogenase</fullName>
    </submittedName>
</protein>
<dbReference type="GO" id="GO:0005829">
    <property type="term" value="C:cytosol"/>
    <property type="evidence" value="ECO:0007669"/>
    <property type="project" value="TreeGrafter"/>
</dbReference>
<keyword evidence="3 7" id="KW-0479">Metal-binding</keyword>
<keyword evidence="6" id="KW-0520">NAD</keyword>
<dbReference type="SUPFAM" id="SSF51735">
    <property type="entry name" value="NAD(P)-binding Rossmann-fold domains"/>
    <property type="match status" value="1"/>
</dbReference>
<dbReference type="InterPro" id="IPR011032">
    <property type="entry name" value="GroES-like_sf"/>
</dbReference>
<comment type="similarity">
    <text evidence="2 7">Belongs to the zinc-containing alcohol dehydrogenase family.</text>
</comment>
<evidence type="ECO:0000256" key="1">
    <source>
        <dbReference type="ARBA" id="ARBA00001947"/>
    </source>
</evidence>
<proteinExistence type="inferred from homology"/>
<keyword evidence="4 7" id="KW-0862">Zinc</keyword>
<dbReference type="InterPro" id="IPR002328">
    <property type="entry name" value="ADH_Zn_CS"/>
</dbReference>
<dbReference type="PANTHER" id="PTHR43880:SF12">
    <property type="entry name" value="ALCOHOL DEHYDROGENASE CLASS-3"/>
    <property type="match status" value="1"/>
</dbReference>
<evidence type="ECO:0000256" key="2">
    <source>
        <dbReference type="ARBA" id="ARBA00008072"/>
    </source>
</evidence>
<evidence type="ECO:0000259" key="8">
    <source>
        <dbReference type="SMART" id="SM00829"/>
    </source>
</evidence>
<dbReference type="Pfam" id="PF00107">
    <property type="entry name" value="ADH_zinc_N"/>
    <property type="match status" value="1"/>
</dbReference>
<sequence>MKAAVVHAPGAGFVMEDIQIDAPRAKEVLIDIKAVGLCHSDYTMASADLGFPFPAVFGHEVAGVVKEIGSEVRTVKVGDPVVAALVRYCGECERCLSGHSYYCRNVDRTVRRPEDTPRLTLGEQPLTQAFGLGGFAEQALIHENQVATIPEGIPFEHAALLGCGVITGAGAVLNTANIDRGDSVAVIGAGGVGLNAISAAVIGGASEIVAIDISDSKLDKARSFGATHTINSADVDPVSMLRSLLPLGIDHVFDFVGTSAIAQQGLEMLSYGGALYLVGIGGAEVPITFNAFSFMRNRNRIESVYMGSANLKVDIPYFASLEARGLLHLDELITDTISLEEINEGYRRLKEGRVARLVVVN</sequence>
<evidence type="ECO:0000256" key="3">
    <source>
        <dbReference type="ARBA" id="ARBA00022723"/>
    </source>
</evidence>
<comment type="cofactor">
    <cofactor evidence="1 7">
        <name>Zn(2+)</name>
        <dbReference type="ChEBI" id="CHEBI:29105"/>
    </cofactor>
</comment>
<dbReference type="PROSITE" id="PS00059">
    <property type="entry name" value="ADH_ZINC"/>
    <property type="match status" value="1"/>
</dbReference>
<dbReference type="InterPro" id="IPR013154">
    <property type="entry name" value="ADH-like_N"/>
</dbReference>
<organism evidence="9 10">
    <name type="scientific">Corynebacterium suranareeae</name>
    <dbReference type="NCBI Taxonomy" id="2506452"/>
    <lineage>
        <taxon>Bacteria</taxon>
        <taxon>Bacillati</taxon>
        <taxon>Actinomycetota</taxon>
        <taxon>Actinomycetes</taxon>
        <taxon>Mycobacteriales</taxon>
        <taxon>Corynebacteriaceae</taxon>
        <taxon>Corynebacterium</taxon>
    </lineage>
</organism>
<dbReference type="Pfam" id="PF08240">
    <property type="entry name" value="ADH_N"/>
    <property type="match status" value="1"/>
</dbReference>
<dbReference type="KEGG" id="csur:N24_0193"/>
<dbReference type="InterPro" id="IPR013149">
    <property type="entry name" value="ADH-like_C"/>
</dbReference>
<feature type="domain" description="Enoyl reductase (ER)" evidence="8">
    <location>
        <begin position="10"/>
        <end position="359"/>
    </location>
</feature>
<dbReference type="Gene3D" id="3.40.50.720">
    <property type="entry name" value="NAD(P)-binding Rossmann-like Domain"/>
    <property type="match status" value="1"/>
</dbReference>
<dbReference type="GO" id="GO:0008270">
    <property type="term" value="F:zinc ion binding"/>
    <property type="evidence" value="ECO:0007669"/>
    <property type="project" value="InterPro"/>
</dbReference>
<evidence type="ECO:0000313" key="9">
    <source>
        <dbReference type="EMBL" id="BAU94455.1"/>
    </source>
</evidence>
<evidence type="ECO:0000313" key="10">
    <source>
        <dbReference type="Proteomes" id="UP000218244"/>
    </source>
</evidence>
<evidence type="ECO:0000256" key="7">
    <source>
        <dbReference type="RuleBase" id="RU361277"/>
    </source>
</evidence>
<gene>
    <name evidence="9" type="ORF">N24_0193</name>
</gene>
<dbReference type="InterPro" id="IPR020843">
    <property type="entry name" value="ER"/>
</dbReference>
<name>A0A160PMM1_9CORY</name>
<evidence type="ECO:0000256" key="4">
    <source>
        <dbReference type="ARBA" id="ARBA00022833"/>
    </source>
</evidence>
<dbReference type="InterPro" id="IPR036291">
    <property type="entry name" value="NAD(P)-bd_dom_sf"/>
</dbReference>
<evidence type="ECO:0000256" key="6">
    <source>
        <dbReference type="ARBA" id="ARBA00023027"/>
    </source>
</evidence>
<reference evidence="9 10" key="1">
    <citation type="submission" date="2016-02" db="EMBL/GenBank/DDBJ databases">
        <title>Corynebacterium glutamicum N24 whole genome sequencing project.</title>
        <authorList>
            <person name="Matsutani M."/>
            <person name="Nangtapong N."/>
            <person name="Yakushi T."/>
            <person name="Matsushita K."/>
        </authorList>
    </citation>
    <scope>NUCLEOTIDE SEQUENCE [LARGE SCALE GENOMIC DNA]</scope>
    <source>
        <strain evidence="9 10">N24</strain>
    </source>
</reference>
<dbReference type="CDD" id="cd08279">
    <property type="entry name" value="Zn_ADH_class_III"/>
    <property type="match status" value="1"/>
</dbReference>
<dbReference type="SUPFAM" id="SSF50129">
    <property type="entry name" value="GroES-like"/>
    <property type="match status" value="2"/>
</dbReference>
<dbReference type="RefSeq" id="WP_096453543.1">
    <property type="nucleotide sequence ID" value="NZ_AP017369.1"/>
</dbReference>
<dbReference type="GO" id="GO:0051903">
    <property type="term" value="F:S-(hydroxymethyl)glutathione dehydrogenase [NAD(P)+] activity"/>
    <property type="evidence" value="ECO:0007669"/>
    <property type="project" value="TreeGrafter"/>
</dbReference>
<dbReference type="PANTHER" id="PTHR43880">
    <property type="entry name" value="ALCOHOL DEHYDROGENASE"/>
    <property type="match status" value="1"/>
</dbReference>
<dbReference type="GO" id="GO:0046294">
    <property type="term" value="P:formaldehyde catabolic process"/>
    <property type="evidence" value="ECO:0007669"/>
    <property type="project" value="TreeGrafter"/>
</dbReference>
<evidence type="ECO:0000256" key="5">
    <source>
        <dbReference type="ARBA" id="ARBA00023002"/>
    </source>
</evidence>
<dbReference type="Gene3D" id="3.90.180.10">
    <property type="entry name" value="Medium-chain alcohol dehydrogenases, catalytic domain"/>
    <property type="match status" value="1"/>
</dbReference>
<accession>A0A160PMM1</accession>
<keyword evidence="5" id="KW-0560">Oxidoreductase</keyword>